<protein>
    <recommendedName>
        <fullName evidence="2">DUF7053 domain-containing protein</fullName>
    </recommendedName>
</protein>
<evidence type="ECO:0000313" key="4">
    <source>
        <dbReference type="Proteomes" id="UP000775872"/>
    </source>
</evidence>
<evidence type="ECO:0000256" key="1">
    <source>
        <dbReference type="SAM" id="MobiDB-lite"/>
    </source>
</evidence>
<feature type="compositionally biased region" description="Low complexity" evidence="1">
    <location>
        <begin position="204"/>
        <end position="235"/>
    </location>
</feature>
<dbReference type="AlphaFoldDB" id="A0A9N9ZEA6"/>
<dbReference type="Pfam" id="PF23155">
    <property type="entry name" value="DUF7053"/>
    <property type="match status" value="1"/>
</dbReference>
<feature type="region of interest" description="Disordered" evidence="1">
    <location>
        <begin position="327"/>
        <end position="348"/>
    </location>
</feature>
<proteinExistence type="predicted"/>
<dbReference type="Proteomes" id="UP000775872">
    <property type="component" value="Unassembled WGS sequence"/>
</dbReference>
<feature type="region of interest" description="Disordered" evidence="1">
    <location>
        <begin position="193"/>
        <end position="297"/>
    </location>
</feature>
<gene>
    <name evidence="3" type="ORF">CSOL1703_00005499</name>
</gene>
<evidence type="ECO:0000313" key="3">
    <source>
        <dbReference type="EMBL" id="CAH0053624.1"/>
    </source>
</evidence>
<dbReference type="OrthoDB" id="5078320at2759"/>
<feature type="domain" description="DUF7053" evidence="2">
    <location>
        <begin position="3"/>
        <end position="178"/>
    </location>
</feature>
<keyword evidence="4" id="KW-1185">Reference proteome</keyword>
<organism evidence="3 4">
    <name type="scientific">Clonostachys solani</name>
    <dbReference type="NCBI Taxonomy" id="160281"/>
    <lineage>
        <taxon>Eukaryota</taxon>
        <taxon>Fungi</taxon>
        <taxon>Dikarya</taxon>
        <taxon>Ascomycota</taxon>
        <taxon>Pezizomycotina</taxon>
        <taxon>Sordariomycetes</taxon>
        <taxon>Hypocreomycetidae</taxon>
        <taxon>Hypocreales</taxon>
        <taxon>Bionectriaceae</taxon>
        <taxon>Clonostachys</taxon>
    </lineage>
</organism>
<accession>A0A9N9ZEA6</accession>
<dbReference type="InterPro" id="IPR055481">
    <property type="entry name" value="DUF7053"/>
</dbReference>
<dbReference type="PANTHER" id="PTHR38117">
    <property type="entry name" value="NACHT AND WD40 DOMAIN PROTEIN"/>
    <property type="match status" value="1"/>
</dbReference>
<comment type="caution">
    <text evidence="3">The sequence shown here is derived from an EMBL/GenBank/DDBJ whole genome shotgun (WGS) entry which is preliminary data.</text>
</comment>
<evidence type="ECO:0000259" key="2">
    <source>
        <dbReference type="Pfam" id="PF23155"/>
    </source>
</evidence>
<sequence>MLRKKEAYTVITPIPGFIPRQLALDILHSHPEVITLNPLVLDHKPIPAPRTAAADEYYSTWYEITERVQVLPGAGKLGSSKITFNGCFHDMPWGLQTHIYAPMSIDLRNKYRIGGNQPGLEPPEVKEMGLIALGAPTDGLYLREDIEIRCNITMVGFVKKELKAASKEMVGRIIRKAELLDAGVLRAMMTPDGRITTINPNDRSQTLSHQQQQFPQQQQQQQFPPTSPSLPTSSPSPGPGGLGHSPTFMYNRPGSIRPQSHHSAGSPMPSHAQPYHTPSIHQHSPAPTPQPYQIPGKDQVPQQFQAYEMPASYNFAPHDSRLHPGYAQTPQDPRWTQAHPNPEMANAHNVTGGFYAELPSGNDK</sequence>
<dbReference type="EMBL" id="CABFOC020000045">
    <property type="protein sequence ID" value="CAH0053624.1"/>
    <property type="molecule type" value="Genomic_DNA"/>
</dbReference>
<reference evidence="3" key="1">
    <citation type="submission" date="2021-10" db="EMBL/GenBank/DDBJ databases">
        <authorList>
            <person name="Piombo E."/>
        </authorList>
    </citation>
    <scope>NUCLEOTIDE SEQUENCE</scope>
</reference>
<name>A0A9N9ZEA6_9HYPO</name>
<dbReference type="PANTHER" id="PTHR38117:SF2">
    <property type="entry name" value="NACHT AND WD40 DOMAIN PROTEIN"/>
    <property type="match status" value="1"/>
</dbReference>